<dbReference type="PROSITE" id="PS50931">
    <property type="entry name" value="HTH_LYSR"/>
    <property type="match status" value="1"/>
</dbReference>
<dbReference type="PANTHER" id="PTHR30537">
    <property type="entry name" value="HTH-TYPE TRANSCRIPTIONAL REGULATOR"/>
    <property type="match status" value="1"/>
</dbReference>
<evidence type="ECO:0000313" key="7">
    <source>
        <dbReference type="Proteomes" id="UP000282977"/>
    </source>
</evidence>
<evidence type="ECO:0000256" key="4">
    <source>
        <dbReference type="ARBA" id="ARBA00023163"/>
    </source>
</evidence>
<dbReference type="RefSeq" id="WP_127688700.1">
    <property type="nucleotide sequence ID" value="NZ_RZUL01000001.1"/>
</dbReference>
<comment type="similarity">
    <text evidence="1">Belongs to the LysR transcriptional regulatory family.</text>
</comment>
<dbReference type="PANTHER" id="PTHR30537:SF74">
    <property type="entry name" value="HTH-TYPE TRANSCRIPTIONAL REGULATOR TRPI"/>
    <property type="match status" value="1"/>
</dbReference>
<dbReference type="Proteomes" id="UP000282977">
    <property type="component" value="Unassembled WGS sequence"/>
</dbReference>
<evidence type="ECO:0000256" key="2">
    <source>
        <dbReference type="ARBA" id="ARBA00023015"/>
    </source>
</evidence>
<name>A0A437JBA6_9SPHN</name>
<dbReference type="SUPFAM" id="SSF46785">
    <property type="entry name" value="Winged helix' DNA-binding domain"/>
    <property type="match status" value="1"/>
</dbReference>
<dbReference type="InterPro" id="IPR036390">
    <property type="entry name" value="WH_DNA-bd_sf"/>
</dbReference>
<evidence type="ECO:0000259" key="5">
    <source>
        <dbReference type="PROSITE" id="PS50931"/>
    </source>
</evidence>
<comment type="caution">
    <text evidence="6">The sequence shown here is derived from an EMBL/GenBank/DDBJ whole genome shotgun (WGS) entry which is preliminary data.</text>
</comment>
<dbReference type="CDD" id="cd08432">
    <property type="entry name" value="PBP2_GcdR_TrpI_HvrB_AmpR_like"/>
    <property type="match status" value="1"/>
</dbReference>
<dbReference type="Gene3D" id="1.10.10.10">
    <property type="entry name" value="Winged helix-like DNA-binding domain superfamily/Winged helix DNA-binding domain"/>
    <property type="match status" value="1"/>
</dbReference>
<keyword evidence="2" id="KW-0805">Transcription regulation</keyword>
<evidence type="ECO:0000313" key="6">
    <source>
        <dbReference type="EMBL" id="RVT43165.1"/>
    </source>
</evidence>
<gene>
    <name evidence="6" type="ORF">ENE74_00545</name>
</gene>
<sequence>MQTLPPLAAVRVFEAAARLENFTAAAQELGMTQAAVSYQIKALEDRLGVSLFQRTGRRIALTDKGQALSPVISRAFDDMRSGFAALAGEDASVLTISTTNSFATLWLAPRIGAFQMRHPDLAVRLHMSDSWVDFARDGVDIAIRGGRAGSWPDLDCREIMVNRIAPMCSPAFLAQHGPFSSAAELHHQPRMTPDDIWWHDWFTQMGAPLSGDVPRGGISLDSQAMEGRLAIAGQGIAILSVRLWQAEIRAGLLVEAMPSQVLHPMRYWIVHPPHNRNVPKVKAFRDWLATTFASEEAAHAL</sequence>
<dbReference type="GO" id="GO:0006351">
    <property type="term" value="P:DNA-templated transcription"/>
    <property type="evidence" value="ECO:0007669"/>
    <property type="project" value="TreeGrafter"/>
</dbReference>
<reference evidence="6 7" key="1">
    <citation type="submission" date="2019-01" db="EMBL/GenBank/DDBJ databases">
        <authorList>
            <person name="Chen W.-M."/>
        </authorList>
    </citation>
    <scope>NUCLEOTIDE SEQUENCE [LARGE SCALE GENOMIC DNA]</scope>
    <source>
        <strain evidence="6 7">TLA-22</strain>
    </source>
</reference>
<dbReference type="GO" id="GO:0003700">
    <property type="term" value="F:DNA-binding transcription factor activity"/>
    <property type="evidence" value="ECO:0007669"/>
    <property type="project" value="InterPro"/>
</dbReference>
<dbReference type="AlphaFoldDB" id="A0A437JBA6"/>
<dbReference type="InterPro" id="IPR000847">
    <property type="entry name" value="LysR_HTH_N"/>
</dbReference>
<dbReference type="GO" id="GO:0043565">
    <property type="term" value="F:sequence-specific DNA binding"/>
    <property type="evidence" value="ECO:0007669"/>
    <property type="project" value="TreeGrafter"/>
</dbReference>
<dbReference type="Gene3D" id="3.40.190.10">
    <property type="entry name" value="Periplasmic binding protein-like II"/>
    <property type="match status" value="2"/>
</dbReference>
<dbReference type="InterPro" id="IPR036388">
    <property type="entry name" value="WH-like_DNA-bd_sf"/>
</dbReference>
<dbReference type="PRINTS" id="PR00039">
    <property type="entry name" value="HTHLYSR"/>
</dbReference>
<keyword evidence="4" id="KW-0804">Transcription</keyword>
<dbReference type="SUPFAM" id="SSF53850">
    <property type="entry name" value="Periplasmic binding protein-like II"/>
    <property type="match status" value="1"/>
</dbReference>
<accession>A0A437JBA6</accession>
<dbReference type="EMBL" id="RZUL01000001">
    <property type="protein sequence ID" value="RVT43165.1"/>
    <property type="molecule type" value="Genomic_DNA"/>
</dbReference>
<dbReference type="InterPro" id="IPR005119">
    <property type="entry name" value="LysR_subst-bd"/>
</dbReference>
<dbReference type="InterPro" id="IPR058163">
    <property type="entry name" value="LysR-type_TF_proteobact-type"/>
</dbReference>
<keyword evidence="3" id="KW-0238">DNA-binding</keyword>
<feature type="domain" description="HTH lysR-type" evidence="5">
    <location>
        <begin position="5"/>
        <end position="62"/>
    </location>
</feature>
<keyword evidence="7" id="KW-1185">Reference proteome</keyword>
<protein>
    <submittedName>
        <fullName evidence="6">LysR family transcriptional regulator</fullName>
    </submittedName>
</protein>
<evidence type="ECO:0000256" key="3">
    <source>
        <dbReference type="ARBA" id="ARBA00023125"/>
    </source>
</evidence>
<dbReference type="Pfam" id="PF00126">
    <property type="entry name" value="HTH_1"/>
    <property type="match status" value="1"/>
</dbReference>
<dbReference type="Pfam" id="PF03466">
    <property type="entry name" value="LysR_substrate"/>
    <property type="match status" value="1"/>
</dbReference>
<proteinExistence type="inferred from homology"/>
<dbReference type="OrthoDB" id="9813056at2"/>
<evidence type="ECO:0000256" key="1">
    <source>
        <dbReference type="ARBA" id="ARBA00009437"/>
    </source>
</evidence>
<dbReference type="FunFam" id="1.10.10.10:FF:000038">
    <property type="entry name" value="Glycine cleavage system transcriptional activator"/>
    <property type="match status" value="1"/>
</dbReference>
<organism evidence="6 7">
    <name type="scientific">Sphingobium algorifonticola</name>
    <dbReference type="NCBI Taxonomy" id="2008318"/>
    <lineage>
        <taxon>Bacteria</taxon>
        <taxon>Pseudomonadati</taxon>
        <taxon>Pseudomonadota</taxon>
        <taxon>Alphaproteobacteria</taxon>
        <taxon>Sphingomonadales</taxon>
        <taxon>Sphingomonadaceae</taxon>
        <taxon>Sphingobium</taxon>
    </lineage>
</organism>